<evidence type="ECO:0000256" key="11">
    <source>
        <dbReference type="HAMAP-Rule" id="MF_00224"/>
    </source>
</evidence>
<comment type="caution">
    <text evidence="13">The sequence shown here is derived from an EMBL/GenBank/DDBJ whole genome shotgun (WGS) entry which is preliminary data.</text>
</comment>
<dbReference type="GO" id="GO:1990663">
    <property type="term" value="F:dihydroorotate dehydrogenase (fumarate) activity"/>
    <property type="evidence" value="ECO:0007669"/>
    <property type="project" value="UniProtKB-EC"/>
</dbReference>
<comment type="subunit">
    <text evidence="5">Homodimer.</text>
</comment>
<evidence type="ECO:0000256" key="6">
    <source>
        <dbReference type="ARBA" id="ARBA00022490"/>
    </source>
</evidence>
<dbReference type="InterPro" id="IPR013785">
    <property type="entry name" value="Aldolase_TIM"/>
</dbReference>
<comment type="cofactor">
    <cofactor evidence="11">
        <name>FMN</name>
        <dbReference type="ChEBI" id="CHEBI:58210"/>
    </cofactor>
    <text evidence="11">Binds 1 FMN per subunit.</text>
</comment>
<comment type="subcellular location">
    <subcellularLocation>
        <location evidence="2 11">Cytoplasm</location>
    </subcellularLocation>
</comment>
<evidence type="ECO:0000259" key="12">
    <source>
        <dbReference type="Pfam" id="PF01180"/>
    </source>
</evidence>
<feature type="binding site" evidence="11">
    <location>
        <begin position="75"/>
        <end position="76"/>
    </location>
    <ligand>
        <name>FMN</name>
        <dbReference type="ChEBI" id="CHEBI:58210"/>
    </ligand>
</feature>
<protein>
    <recommendedName>
        <fullName evidence="11">Dihydroorotate dehydrogenase</fullName>
        <shortName evidence="11">DHOD</shortName>
        <shortName evidence="11">DHODase</shortName>
        <shortName evidence="11">DHOdehase</shortName>
        <ecNumber evidence="11">1.3.-.-</ecNumber>
    </recommendedName>
</protein>
<dbReference type="EC" id="1.3.-.-" evidence="11"/>
<evidence type="ECO:0000256" key="10">
    <source>
        <dbReference type="ARBA" id="ARBA00023002"/>
    </source>
</evidence>
<feature type="binding site" evidence="11">
    <location>
        <begin position="99"/>
        <end position="103"/>
    </location>
    <ligand>
        <name>substrate</name>
    </ligand>
</feature>
<dbReference type="InterPro" id="IPR049622">
    <property type="entry name" value="Dihydroorotate_DH_I"/>
</dbReference>
<reference evidence="13 14" key="1">
    <citation type="submission" date="2016-01" db="EMBL/GenBank/DDBJ databases">
        <authorList>
            <person name="Oliw E.H."/>
        </authorList>
    </citation>
    <scope>NUCLEOTIDE SEQUENCE [LARGE SCALE GENOMIC DNA]</scope>
    <source>
        <strain evidence="13 14">KA00635</strain>
    </source>
</reference>
<comment type="function">
    <text evidence="11">Catalyzes the conversion of dihydroorotate to orotate.</text>
</comment>
<dbReference type="InterPro" id="IPR050074">
    <property type="entry name" value="DHO_dehydrogenase"/>
</dbReference>
<feature type="binding site" evidence="11">
    <location>
        <begin position="275"/>
        <end position="276"/>
    </location>
    <ligand>
        <name>FMN</name>
        <dbReference type="ChEBI" id="CHEBI:58210"/>
    </ligand>
</feature>
<feature type="binding site" evidence="11">
    <location>
        <position position="197"/>
    </location>
    <ligand>
        <name>FMN</name>
        <dbReference type="ChEBI" id="CHEBI:58210"/>
    </ligand>
</feature>
<proteinExistence type="inferred from homology"/>
<evidence type="ECO:0000256" key="1">
    <source>
        <dbReference type="ARBA" id="ARBA00001694"/>
    </source>
</evidence>
<feature type="binding site" evidence="11">
    <location>
        <begin position="297"/>
        <end position="298"/>
    </location>
    <ligand>
        <name>FMN</name>
        <dbReference type="ChEBI" id="CHEBI:58210"/>
    </ligand>
</feature>
<dbReference type="Pfam" id="PF01180">
    <property type="entry name" value="DHO_dh"/>
    <property type="match status" value="1"/>
</dbReference>
<dbReference type="InterPro" id="IPR033888">
    <property type="entry name" value="DHOD_1B"/>
</dbReference>
<dbReference type="FunFam" id="3.20.20.70:FF:000027">
    <property type="entry name" value="Dihydropyrimidine dehydrogenase [NADP(+)]"/>
    <property type="match status" value="1"/>
</dbReference>
<dbReference type="EMBL" id="LSCQ01000012">
    <property type="protein sequence ID" value="KXB38099.1"/>
    <property type="molecule type" value="Genomic_DNA"/>
</dbReference>
<dbReference type="GO" id="GO:0006207">
    <property type="term" value="P:'de novo' pyrimidine nucleobase biosynthetic process"/>
    <property type="evidence" value="ECO:0007669"/>
    <property type="project" value="InterPro"/>
</dbReference>
<feature type="binding site" evidence="11">
    <location>
        <position position="159"/>
    </location>
    <ligand>
        <name>FMN</name>
        <dbReference type="ChEBI" id="CHEBI:58210"/>
    </ligand>
</feature>
<gene>
    <name evidence="11" type="primary">pyrD</name>
    <name evidence="13" type="ORF">HMPREF3187_00162</name>
</gene>
<dbReference type="PROSITE" id="PS00912">
    <property type="entry name" value="DHODEHASE_2"/>
    <property type="match status" value="1"/>
</dbReference>
<dbReference type="NCBIfam" id="TIGR01037">
    <property type="entry name" value="pyrD_sub1_fam"/>
    <property type="match status" value="1"/>
</dbReference>
<keyword evidence="7 11" id="KW-0285">Flavoprotein</keyword>
<feature type="binding site" evidence="11">
    <location>
        <position position="223"/>
    </location>
    <ligand>
        <name>FMN</name>
        <dbReference type="ChEBI" id="CHEBI:58210"/>
    </ligand>
</feature>
<dbReference type="Proteomes" id="UP000070422">
    <property type="component" value="Unassembled WGS sequence"/>
</dbReference>
<evidence type="ECO:0000313" key="13">
    <source>
        <dbReference type="EMBL" id="KXB38099.1"/>
    </source>
</evidence>
<dbReference type="GO" id="GO:0044205">
    <property type="term" value="P:'de novo' UMP biosynthetic process"/>
    <property type="evidence" value="ECO:0007669"/>
    <property type="project" value="UniProtKB-UniRule"/>
</dbReference>
<comment type="catalytic activity">
    <reaction evidence="1">
        <text>(S)-dihydroorotate + fumarate = orotate + succinate</text>
        <dbReference type="Rhea" id="RHEA:30059"/>
        <dbReference type="ChEBI" id="CHEBI:29806"/>
        <dbReference type="ChEBI" id="CHEBI:30031"/>
        <dbReference type="ChEBI" id="CHEBI:30839"/>
        <dbReference type="ChEBI" id="CHEBI:30864"/>
        <dbReference type="EC" id="1.3.98.1"/>
    </reaction>
</comment>
<evidence type="ECO:0000313" key="14">
    <source>
        <dbReference type="Proteomes" id="UP000070422"/>
    </source>
</evidence>
<comment type="catalytic activity">
    <reaction evidence="11">
        <text>(S)-dihydroorotate + A = orotate + AH2</text>
        <dbReference type="Rhea" id="RHEA:18073"/>
        <dbReference type="ChEBI" id="CHEBI:13193"/>
        <dbReference type="ChEBI" id="CHEBI:17499"/>
        <dbReference type="ChEBI" id="CHEBI:30839"/>
        <dbReference type="ChEBI" id="CHEBI:30864"/>
    </reaction>
</comment>
<evidence type="ECO:0000256" key="8">
    <source>
        <dbReference type="ARBA" id="ARBA00022643"/>
    </source>
</evidence>
<dbReference type="InterPro" id="IPR005720">
    <property type="entry name" value="Dihydroorotate_DH_cat"/>
</dbReference>
<keyword evidence="6 11" id="KW-0963">Cytoplasm</keyword>
<feature type="binding site" evidence="11">
    <location>
        <position position="159"/>
    </location>
    <ligand>
        <name>substrate</name>
    </ligand>
</feature>
<dbReference type="NCBIfam" id="NF005574">
    <property type="entry name" value="PRK07259.1"/>
    <property type="match status" value="1"/>
</dbReference>
<feature type="binding site" evidence="11">
    <location>
        <position position="249"/>
    </location>
    <ligand>
        <name>FMN</name>
        <dbReference type="ChEBI" id="CHEBI:58210"/>
    </ligand>
</feature>
<dbReference type="InterPro" id="IPR001295">
    <property type="entry name" value="Dihydroorotate_DH_CS"/>
</dbReference>
<dbReference type="PANTHER" id="PTHR48109:SF1">
    <property type="entry name" value="DIHYDROOROTATE DEHYDROGENASE (FUMARATE)"/>
    <property type="match status" value="1"/>
</dbReference>
<dbReference type="CDD" id="cd04740">
    <property type="entry name" value="DHOD_1B_like"/>
    <property type="match status" value="1"/>
</dbReference>
<accession>A0A133Y4F4</accession>
<dbReference type="AlphaFoldDB" id="A0A133Y4F4"/>
<feature type="binding site" evidence="11">
    <location>
        <position position="75"/>
    </location>
    <ligand>
        <name>substrate</name>
    </ligand>
</feature>
<evidence type="ECO:0000256" key="3">
    <source>
        <dbReference type="ARBA" id="ARBA00004725"/>
    </source>
</evidence>
<dbReference type="PANTHER" id="PTHR48109">
    <property type="entry name" value="DIHYDROOROTATE DEHYDROGENASE (QUINONE), MITOCHONDRIAL-RELATED"/>
    <property type="match status" value="1"/>
</dbReference>
<evidence type="ECO:0000256" key="4">
    <source>
        <dbReference type="ARBA" id="ARBA00008008"/>
    </source>
</evidence>
<keyword evidence="9 11" id="KW-0665">Pyrimidine biosynthesis</keyword>
<dbReference type="PIRSF" id="PIRSF000164">
    <property type="entry name" value="DHO_oxidase"/>
    <property type="match status" value="1"/>
</dbReference>
<dbReference type="UniPathway" id="UPA00070"/>
<dbReference type="GO" id="GO:0005737">
    <property type="term" value="C:cytoplasm"/>
    <property type="evidence" value="ECO:0007669"/>
    <property type="project" value="UniProtKB-SubCell"/>
</dbReference>
<dbReference type="PATRIC" id="fig|87541.4.peg.161"/>
<comment type="similarity">
    <text evidence="4 11">Belongs to the dihydroorotate dehydrogenase family. Type 1 subfamily.</text>
</comment>
<feature type="active site" description="Nucleophile" evidence="11">
    <location>
        <position position="162"/>
    </location>
</feature>
<dbReference type="InterPro" id="IPR024920">
    <property type="entry name" value="Dihydroorotate_DH_1"/>
</dbReference>
<comment type="caution">
    <text evidence="11">Lacks conserved residue(s) required for the propagation of feature annotation.</text>
</comment>
<feature type="binding site" evidence="11">
    <location>
        <begin position="224"/>
        <end position="225"/>
    </location>
    <ligand>
        <name>substrate</name>
    </ligand>
</feature>
<dbReference type="Gene3D" id="3.20.20.70">
    <property type="entry name" value="Aldolase class I"/>
    <property type="match status" value="1"/>
</dbReference>
<evidence type="ECO:0000256" key="7">
    <source>
        <dbReference type="ARBA" id="ARBA00022630"/>
    </source>
</evidence>
<comment type="pathway">
    <text evidence="3 11">Pyrimidine metabolism; UMP biosynthesis via de novo pathway.</text>
</comment>
<dbReference type="STRING" id="87541.AWM71_06430"/>
<dbReference type="InterPro" id="IPR012135">
    <property type="entry name" value="Dihydroorotate_DH_1_2"/>
</dbReference>
<feature type="domain" description="Dihydroorotate dehydrogenase catalytic" evidence="12">
    <location>
        <begin position="34"/>
        <end position="318"/>
    </location>
</feature>
<feature type="binding site" evidence="11">
    <location>
        <position position="50"/>
    </location>
    <ligand>
        <name>FMN</name>
        <dbReference type="ChEBI" id="CHEBI:58210"/>
    </ligand>
</feature>
<evidence type="ECO:0000256" key="2">
    <source>
        <dbReference type="ARBA" id="ARBA00004496"/>
    </source>
</evidence>
<evidence type="ECO:0000256" key="9">
    <source>
        <dbReference type="ARBA" id="ARBA00022975"/>
    </source>
</evidence>
<keyword evidence="10 11" id="KW-0560">Oxidoreductase</keyword>
<dbReference type="HAMAP" id="MF_00224">
    <property type="entry name" value="DHO_dh_type1"/>
    <property type="match status" value="1"/>
</dbReference>
<sequence length="334" mass="36258">MVKSFITNCQNKKQMFQDFLTERKSKMTTPVDITVNLPGLAMKNPIMPASGTFGYGDFAWCQSLDLNRLGALVIKTTTLEEREGNPQPQIWVGDDFSINAVGLKNPGIDCVIKEKLPALKEKYPDLPIIGSVGGSTMEDYCRVAELFSQSGRVDALELNISCPNVHEGGMAFGTDPKVAMELTQKVKAVIDCPLYVKLTPNVTDVVSVAKAVEEGGADGLTLINTLFGMHIDVEKRQPVIANVMGGVSGKPLKALAVRMVYQVRQATNLPIIGVGGIETVDDVIELFLAGANAVQVGTAHFKNAEICDHLAQALPQRLHELGFDRLDHLAQIFH</sequence>
<evidence type="ECO:0000256" key="5">
    <source>
        <dbReference type="ARBA" id="ARBA00011738"/>
    </source>
</evidence>
<dbReference type="SUPFAM" id="SSF51395">
    <property type="entry name" value="FMN-linked oxidoreductases"/>
    <property type="match status" value="1"/>
</dbReference>
<organism evidence="13 14">
    <name type="scientific">Aerococcus christensenii</name>
    <dbReference type="NCBI Taxonomy" id="87541"/>
    <lineage>
        <taxon>Bacteria</taxon>
        <taxon>Bacillati</taxon>
        <taxon>Bacillota</taxon>
        <taxon>Bacilli</taxon>
        <taxon>Lactobacillales</taxon>
        <taxon>Aerococcaceae</taxon>
        <taxon>Aerococcus</taxon>
    </lineage>
</organism>
<keyword evidence="8 11" id="KW-0288">FMN</keyword>
<name>A0A133Y4F4_9LACT</name>